<reference evidence="1 2" key="1">
    <citation type="submission" date="2012-12" db="EMBL/GenBank/DDBJ databases">
        <title>Genome assembly of Fulvivirga imtechensis AK7.</title>
        <authorList>
            <person name="Nupur N."/>
            <person name="Khatri I."/>
            <person name="Kumar R."/>
            <person name="Subramanian S."/>
            <person name="Pinnaka A."/>
        </authorList>
    </citation>
    <scope>NUCLEOTIDE SEQUENCE [LARGE SCALE GENOMIC DNA]</scope>
    <source>
        <strain evidence="1 2">AK7</strain>
    </source>
</reference>
<dbReference type="AlphaFoldDB" id="L8JSB1"/>
<evidence type="ECO:0000313" key="1">
    <source>
        <dbReference type="EMBL" id="ELR70237.1"/>
    </source>
</evidence>
<dbReference type="EMBL" id="AMZN01000055">
    <property type="protein sequence ID" value="ELR70237.1"/>
    <property type="molecule type" value="Genomic_DNA"/>
</dbReference>
<comment type="caution">
    <text evidence="1">The sequence shown here is derived from an EMBL/GenBank/DDBJ whole genome shotgun (WGS) entry which is preliminary data.</text>
</comment>
<organism evidence="1 2">
    <name type="scientific">Fulvivirga imtechensis AK7</name>
    <dbReference type="NCBI Taxonomy" id="1237149"/>
    <lineage>
        <taxon>Bacteria</taxon>
        <taxon>Pseudomonadati</taxon>
        <taxon>Bacteroidota</taxon>
        <taxon>Cytophagia</taxon>
        <taxon>Cytophagales</taxon>
        <taxon>Fulvivirgaceae</taxon>
        <taxon>Fulvivirga</taxon>
    </lineage>
</organism>
<dbReference type="Proteomes" id="UP000011135">
    <property type="component" value="Unassembled WGS sequence"/>
</dbReference>
<sequence length="43" mass="5088">MESEVALKKIHDYLYRRIGIAQTWRSNPHLPHYILITKAVLLV</sequence>
<accession>L8JSB1</accession>
<proteinExistence type="predicted"/>
<keyword evidence="2" id="KW-1185">Reference proteome</keyword>
<name>L8JSB1_9BACT</name>
<gene>
    <name evidence="1" type="ORF">C900_03922</name>
</gene>
<evidence type="ECO:0000313" key="2">
    <source>
        <dbReference type="Proteomes" id="UP000011135"/>
    </source>
</evidence>
<protein>
    <submittedName>
        <fullName evidence="1">Uncharacterized protein</fullName>
    </submittedName>
</protein>